<dbReference type="Proteomes" id="UP000006548">
    <property type="component" value="Chromosome 5"/>
</dbReference>
<dbReference type="AlphaFoldDB" id="A0A1P8BH68"/>
<dbReference type="TAIR" id="AT5G60215"/>
<dbReference type="Araport" id="AT5G60215"/>
<reference evidence="3" key="2">
    <citation type="journal article" date="2017" name="Plant J.">
        <title>Araport11: a complete reannotation of the Arabidopsis thaliana reference genome.</title>
        <authorList>
            <person name="Cheng C.Y."/>
            <person name="Krishnakumar V."/>
            <person name="Chan A.P."/>
            <person name="Thibaud-Nissen F."/>
            <person name="Schobel S."/>
            <person name="Town C.D."/>
        </authorList>
    </citation>
    <scope>GENOME REANNOTATION</scope>
    <source>
        <strain evidence="3">cv. Columbia</strain>
    </source>
</reference>
<protein>
    <submittedName>
        <fullName evidence="2">Uncharacterized protein</fullName>
    </submittedName>
</protein>
<organism evidence="2 3">
    <name type="scientific">Arabidopsis thaliana</name>
    <name type="common">Mouse-ear cress</name>
    <dbReference type="NCBI Taxonomy" id="3702"/>
    <lineage>
        <taxon>Eukaryota</taxon>
        <taxon>Viridiplantae</taxon>
        <taxon>Streptophyta</taxon>
        <taxon>Embryophyta</taxon>
        <taxon>Tracheophyta</taxon>
        <taxon>Spermatophyta</taxon>
        <taxon>Magnoliopsida</taxon>
        <taxon>eudicotyledons</taxon>
        <taxon>Gunneridae</taxon>
        <taxon>Pentapetalae</taxon>
        <taxon>rosids</taxon>
        <taxon>malvids</taxon>
        <taxon>Brassicales</taxon>
        <taxon>Brassicaceae</taxon>
        <taxon>Camelineae</taxon>
        <taxon>Arabidopsis</taxon>
    </lineage>
</organism>
<keyword evidence="3" id="KW-1185">Reference proteome</keyword>
<proteinExistence type="predicted"/>
<accession>A0A1P8BH68</accession>
<evidence type="ECO:0000313" key="3">
    <source>
        <dbReference type="Proteomes" id="UP000006548"/>
    </source>
</evidence>
<gene>
    <name evidence="1 2" type="ordered locus">At5g60215</name>
</gene>
<dbReference type="InParanoid" id="A0A1P8BH68"/>
<dbReference type="RefSeq" id="NP_001332509.1">
    <property type="nucleotide sequence ID" value="NM_001345405.1"/>
</dbReference>
<name>A0A1P8BH68_ARATH</name>
<sequence length="66" mass="7875">MWVEKQNLNSKRKQCVRERREKWVMCVVALGSESEQERERDKGTKGYSKTQHDKAYSFVVLMILII</sequence>
<evidence type="ECO:0000313" key="2">
    <source>
        <dbReference type="EMBL" id="ANM70939.1"/>
    </source>
</evidence>
<dbReference type="EMBL" id="CP002688">
    <property type="protein sequence ID" value="ANM70939.1"/>
    <property type="molecule type" value="Genomic_DNA"/>
</dbReference>
<dbReference type="KEGG" id="ath:AT5G60215"/>
<evidence type="ECO:0000313" key="1">
    <source>
        <dbReference type="Araport" id="AT5G60215"/>
    </source>
</evidence>
<reference evidence="2 3" key="1">
    <citation type="journal article" date="2000" name="Nature">
        <title>Sequence and analysis of chromosome 5 of the plant Arabidopsis thaliana.</title>
        <authorList>
            <consortium name="Kazusa DNA Research Institute"/>
            <consortium name="Cold Spring Harbor and Washington University in St Louis Sequencing Consortium"/>
            <consortium name="European Union Arabidopsis Genome Sequencing Consortium"/>
            <person name="Tabata S."/>
            <person name="Kaneko T."/>
            <person name="Nakamura Y."/>
            <person name="Kotani H."/>
            <person name="Kato T."/>
            <person name="Asamizu E."/>
            <person name="Miyajima N."/>
            <person name="Sasamoto S."/>
            <person name="Kimura T."/>
            <person name="Hosouchi T."/>
            <person name="Kawashima K."/>
            <person name="Kohara M."/>
            <person name="Matsumoto M."/>
            <person name="Matsuno A."/>
            <person name="Muraki A."/>
            <person name="Nakayama S."/>
            <person name="Nakazaki N."/>
            <person name="Naruo K."/>
            <person name="Okumura S."/>
            <person name="Shinpo S."/>
            <person name="Takeuchi C."/>
            <person name="Wada T."/>
            <person name="Watanabe A."/>
            <person name="Yamada M."/>
            <person name="Yasuda M."/>
            <person name="Sato S."/>
            <person name="de la Bastide M."/>
            <person name="Huang E."/>
            <person name="Spiegel L."/>
            <person name="Gnoj L."/>
            <person name="O'Shaughnessy A."/>
            <person name="Preston R."/>
            <person name="Habermann K."/>
            <person name="Murray J."/>
            <person name="Johnson D."/>
            <person name="Rohlfing T."/>
            <person name="Nelson J."/>
            <person name="Stoneking T."/>
            <person name="Pepin K."/>
            <person name="Spieth J."/>
            <person name="Sekhon M."/>
            <person name="Armstrong J."/>
            <person name="Becker M."/>
            <person name="Belter E."/>
            <person name="Cordum H."/>
            <person name="Cordes M."/>
            <person name="Courtney L."/>
            <person name="Courtney W."/>
            <person name="Dante M."/>
            <person name="Du H."/>
            <person name="Edwards J."/>
            <person name="Fryman J."/>
            <person name="Haakensen B."/>
            <person name="Lamar E."/>
            <person name="Latreille P."/>
            <person name="Leonard S."/>
            <person name="Meyer R."/>
            <person name="Mulvaney E."/>
            <person name="Ozersky P."/>
            <person name="Riley A."/>
            <person name="Strowmatt C."/>
            <person name="Wagner-McPherson C."/>
            <person name="Wollam A."/>
            <person name="Yoakum M."/>
            <person name="Bell M."/>
            <person name="Dedhia N."/>
            <person name="Parnell L."/>
            <person name="Shah R."/>
            <person name="Rodriguez M."/>
            <person name="See L.H."/>
            <person name="Vil D."/>
            <person name="Baker J."/>
            <person name="Kirchoff K."/>
            <person name="Toth K."/>
            <person name="King L."/>
            <person name="Bahret A."/>
            <person name="Miller B."/>
            <person name="Marra M."/>
            <person name="Martienssen R."/>
            <person name="McCombie W.R."/>
            <person name="Wilson R.K."/>
            <person name="Murphy G."/>
            <person name="Bancroft I."/>
            <person name="Volckaert G."/>
            <person name="Wambutt R."/>
            <person name="Dusterhoft A."/>
            <person name="Stiekema W."/>
            <person name="Pohl T."/>
            <person name="Entian K.D."/>
            <person name="Terryn N."/>
            <person name="Hartley N."/>
            <person name="Bent E."/>
            <person name="Johnson S."/>
            <person name="Langham S.A."/>
            <person name="McCullagh B."/>
            <person name="Robben J."/>
            <person name="Grymonprez B."/>
            <person name="Zimmermann W."/>
            <person name="Ramsperger U."/>
            <person name="Wedler H."/>
            <person name="Balke K."/>
            <person name="Wedler E."/>
            <person name="Peters S."/>
            <person name="van Staveren M."/>
            <person name="Dirkse W."/>
            <person name="Mooijman P."/>
            <person name="Lankhorst R.K."/>
            <person name="Weitzenegger T."/>
            <person name="Bothe G."/>
            <person name="Rose M."/>
            <person name="Hauf J."/>
            <person name="Berneiser S."/>
            <person name="Hempel S."/>
            <person name="Feldpausch M."/>
            <person name="Lamberth S."/>
            <person name="Villarroel R."/>
            <person name="Gielen J."/>
            <person name="Ardiles W."/>
            <person name="Bents O."/>
            <person name="Lemcke K."/>
            <person name="Kolesov G."/>
            <person name="Mayer K."/>
            <person name="Rudd S."/>
            <person name="Schoof H."/>
            <person name="Schueller C."/>
            <person name="Zaccaria P."/>
            <person name="Mewes H.W."/>
            <person name="Bevan M."/>
            <person name="Fransz P."/>
        </authorList>
    </citation>
    <scope>NUCLEOTIDE SEQUENCE [LARGE SCALE GENOMIC DNA]</scope>
    <source>
        <strain evidence="3">cv. Columbia</strain>
    </source>
</reference>
<dbReference type="GeneID" id="28721280"/>